<keyword evidence="11" id="KW-0378">Hydrolase</keyword>
<organism evidence="24 25">
    <name type="scientific">Cetraspora pellucida</name>
    <dbReference type="NCBI Taxonomy" id="1433469"/>
    <lineage>
        <taxon>Eukaryota</taxon>
        <taxon>Fungi</taxon>
        <taxon>Fungi incertae sedis</taxon>
        <taxon>Mucoromycota</taxon>
        <taxon>Glomeromycotina</taxon>
        <taxon>Glomeromycetes</taxon>
        <taxon>Diversisporales</taxon>
        <taxon>Gigasporaceae</taxon>
        <taxon>Cetraspora</taxon>
    </lineage>
</organism>
<dbReference type="Proteomes" id="UP000789759">
    <property type="component" value="Unassembled WGS sequence"/>
</dbReference>
<dbReference type="FunFam" id="3.30.200.20:FF:000443">
    <property type="entry name" value="Serine/threonine-protein kinase/endoribonuclease IRE1"/>
    <property type="match status" value="1"/>
</dbReference>
<dbReference type="Gene3D" id="1.20.1440.180">
    <property type="entry name" value="KEN domain"/>
    <property type="match status" value="1"/>
</dbReference>
<dbReference type="InterPro" id="IPR045133">
    <property type="entry name" value="IRE1/2-like"/>
</dbReference>
<dbReference type="InterPro" id="IPR038357">
    <property type="entry name" value="KEN_sf"/>
</dbReference>
<keyword evidence="6" id="KW-0812">Transmembrane</keyword>
<evidence type="ECO:0000256" key="6">
    <source>
        <dbReference type="ARBA" id="ARBA00022692"/>
    </source>
</evidence>
<dbReference type="PANTHER" id="PTHR13954">
    <property type="entry name" value="IRE1-RELATED"/>
    <property type="match status" value="1"/>
</dbReference>
<evidence type="ECO:0000256" key="17">
    <source>
        <dbReference type="ARBA" id="ARBA00023268"/>
    </source>
</evidence>
<dbReference type="PANTHER" id="PTHR13954:SF6">
    <property type="entry name" value="NON-SPECIFIC SERINE_THREONINE PROTEIN KINASE"/>
    <property type="match status" value="1"/>
</dbReference>
<keyword evidence="14" id="KW-1133">Transmembrane helix</keyword>
<keyword evidence="4" id="KW-0723">Serine/threonine-protein kinase</keyword>
<dbReference type="InterPro" id="IPR018391">
    <property type="entry name" value="PQQ_b-propeller_rpt"/>
</dbReference>
<dbReference type="GO" id="GO:0051082">
    <property type="term" value="F:unfolded protein binding"/>
    <property type="evidence" value="ECO:0007669"/>
    <property type="project" value="TreeGrafter"/>
</dbReference>
<dbReference type="InterPro" id="IPR010513">
    <property type="entry name" value="KEN_dom"/>
</dbReference>
<comment type="catalytic activity">
    <reaction evidence="19">
        <text>L-seryl-[protein] + ATP = O-phospho-L-seryl-[protein] + ADP + H(+)</text>
        <dbReference type="Rhea" id="RHEA:17989"/>
        <dbReference type="Rhea" id="RHEA-COMP:9863"/>
        <dbReference type="Rhea" id="RHEA-COMP:11604"/>
        <dbReference type="ChEBI" id="CHEBI:15378"/>
        <dbReference type="ChEBI" id="CHEBI:29999"/>
        <dbReference type="ChEBI" id="CHEBI:30616"/>
        <dbReference type="ChEBI" id="CHEBI:83421"/>
        <dbReference type="ChEBI" id="CHEBI:456216"/>
        <dbReference type="EC" id="2.7.11.1"/>
    </reaction>
    <physiologicalReaction direction="left-to-right" evidence="19">
        <dbReference type="Rhea" id="RHEA:17990"/>
    </physiologicalReaction>
</comment>
<dbReference type="GO" id="GO:0046872">
    <property type="term" value="F:metal ion binding"/>
    <property type="evidence" value="ECO:0007669"/>
    <property type="project" value="UniProtKB-KW"/>
</dbReference>
<evidence type="ECO:0000256" key="4">
    <source>
        <dbReference type="ARBA" id="ARBA00022527"/>
    </source>
</evidence>
<feature type="region of interest" description="Disordered" evidence="20">
    <location>
        <begin position="115"/>
        <end position="139"/>
    </location>
</feature>
<keyword evidence="25" id="KW-1185">Reference proteome</keyword>
<evidence type="ECO:0000256" key="10">
    <source>
        <dbReference type="ARBA" id="ARBA00022777"/>
    </source>
</evidence>
<evidence type="ECO:0000256" key="21">
    <source>
        <dbReference type="SAM" id="SignalP"/>
    </source>
</evidence>
<dbReference type="Gene3D" id="3.30.200.20">
    <property type="entry name" value="Phosphorylase Kinase, domain 1"/>
    <property type="match status" value="1"/>
</dbReference>
<keyword evidence="12" id="KW-0067">ATP-binding</keyword>
<evidence type="ECO:0000256" key="7">
    <source>
        <dbReference type="ARBA" id="ARBA00022723"/>
    </source>
</evidence>
<keyword evidence="5" id="KW-0808">Transferase</keyword>
<dbReference type="GO" id="GO:0036498">
    <property type="term" value="P:IRE1-mediated unfolded protein response"/>
    <property type="evidence" value="ECO:0007669"/>
    <property type="project" value="TreeGrafter"/>
</dbReference>
<feature type="domain" description="KEN" evidence="23">
    <location>
        <begin position="916"/>
        <end position="1049"/>
    </location>
</feature>
<feature type="compositionally biased region" description="Polar residues" evidence="20">
    <location>
        <begin position="91"/>
        <end position="106"/>
    </location>
</feature>
<evidence type="ECO:0000256" key="5">
    <source>
        <dbReference type="ARBA" id="ARBA00022679"/>
    </source>
</evidence>
<dbReference type="InterPro" id="IPR008271">
    <property type="entry name" value="Ser/Thr_kinase_AS"/>
</dbReference>
<dbReference type="SMART" id="SM00580">
    <property type="entry name" value="PUG"/>
    <property type="match status" value="1"/>
</dbReference>
<evidence type="ECO:0000256" key="3">
    <source>
        <dbReference type="ARBA" id="ARBA00012513"/>
    </source>
</evidence>
<keyword evidence="10" id="KW-0418">Kinase</keyword>
<dbReference type="SUPFAM" id="SSF50998">
    <property type="entry name" value="Quinoprotein alcohol dehydrogenase-like"/>
    <property type="match status" value="1"/>
</dbReference>
<dbReference type="InterPro" id="IPR015943">
    <property type="entry name" value="WD40/YVTN_repeat-like_dom_sf"/>
</dbReference>
<evidence type="ECO:0000256" key="2">
    <source>
        <dbReference type="ARBA" id="ARBA00004479"/>
    </source>
</evidence>
<protein>
    <recommendedName>
        <fullName evidence="3">non-specific serine/threonine protein kinase</fullName>
        <ecNumber evidence="3">2.7.11.1</ecNumber>
    </recommendedName>
</protein>
<evidence type="ECO:0000256" key="12">
    <source>
        <dbReference type="ARBA" id="ARBA00022840"/>
    </source>
</evidence>
<dbReference type="InterPro" id="IPR011047">
    <property type="entry name" value="Quinoprotein_ADH-like_sf"/>
</dbReference>
<dbReference type="Pfam" id="PF06479">
    <property type="entry name" value="Ribonuc_2-5A"/>
    <property type="match status" value="1"/>
</dbReference>
<dbReference type="OrthoDB" id="63989at2759"/>
<evidence type="ECO:0000256" key="14">
    <source>
        <dbReference type="ARBA" id="ARBA00022989"/>
    </source>
</evidence>
<dbReference type="PROSITE" id="PS50011">
    <property type="entry name" value="PROTEIN_KINASE_DOM"/>
    <property type="match status" value="1"/>
</dbReference>
<dbReference type="GO" id="GO:0006397">
    <property type="term" value="P:mRNA processing"/>
    <property type="evidence" value="ECO:0007669"/>
    <property type="project" value="InterPro"/>
</dbReference>
<comment type="catalytic activity">
    <reaction evidence="18">
        <text>L-threonyl-[protein] + ATP = O-phospho-L-threonyl-[protein] + ADP + H(+)</text>
        <dbReference type="Rhea" id="RHEA:46608"/>
        <dbReference type="Rhea" id="RHEA-COMP:11060"/>
        <dbReference type="Rhea" id="RHEA-COMP:11605"/>
        <dbReference type="ChEBI" id="CHEBI:15378"/>
        <dbReference type="ChEBI" id="CHEBI:30013"/>
        <dbReference type="ChEBI" id="CHEBI:30616"/>
        <dbReference type="ChEBI" id="CHEBI:61977"/>
        <dbReference type="ChEBI" id="CHEBI:456216"/>
        <dbReference type="EC" id="2.7.11.1"/>
    </reaction>
    <physiologicalReaction direction="left-to-right" evidence="18">
        <dbReference type="Rhea" id="RHEA:46609"/>
    </physiologicalReaction>
</comment>
<keyword evidence="7" id="KW-0479">Metal-binding</keyword>
<dbReference type="SMART" id="SM00564">
    <property type="entry name" value="PQQ"/>
    <property type="match status" value="2"/>
</dbReference>
<keyword evidence="16" id="KW-0325">Glycoprotein</keyword>
<evidence type="ECO:0000256" key="11">
    <source>
        <dbReference type="ARBA" id="ARBA00022801"/>
    </source>
</evidence>
<dbReference type="GO" id="GO:0005524">
    <property type="term" value="F:ATP binding"/>
    <property type="evidence" value="ECO:0007669"/>
    <property type="project" value="UniProtKB-KW"/>
</dbReference>
<dbReference type="Gene3D" id="2.130.10.10">
    <property type="entry name" value="YVTN repeat-like/Quinoprotein amine dehydrogenase"/>
    <property type="match status" value="1"/>
</dbReference>
<dbReference type="GO" id="GO:0016787">
    <property type="term" value="F:hydrolase activity"/>
    <property type="evidence" value="ECO:0007669"/>
    <property type="project" value="UniProtKB-KW"/>
</dbReference>
<name>A0A9N9HEJ2_9GLOM</name>
<dbReference type="GO" id="GO:0031505">
    <property type="term" value="P:fungal-type cell wall organization"/>
    <property type="evidence" value="ECO:0007669"/>
    <property type="project" value="UniProtKB-ARBA"/>
</dbReference>
<feature type="region of interest" description="Disordered" evidence="20">
    <location>
        <begin position="489"/>
        <end position="530"/>
    </location>
</feature>
<dbReference type="PROSITE" id="PS51392">
    <property type="entry name" value="KEN"/>
    <property type="match status" value="1"/>
</dbReference>
<dbReference type="EC" id="2.7.11.1" evidence="3"/>
<evidence type="ECO:0000313" key="25">
    <source>
        <dbReference type="Proteomes" id="UP000789759"/>
    </source>
</evidence>
<dbReference type="AlphaFoldDB" id="A0A9N9HEJ2"/>
<feature type="region of interest" description="Disordered" evidence="20">
    <location>
        <begin position="91"/>
        <end position="110"/>
    </location>
</feature>
<feature type="compositionally biased region" description="Low complexity" evidence="20">
    <location>
        <begin position="515"/>
        <end position="525"/>
    </location>
</feature>
<evidence type="ECO:0000256" key="19">
    <source>
        <dbReference type="ARBA" id="ARBA00048977"/>
    </source>
</evidence>
<proteinExistence type="predicted"/>
<dbReference type="InterPro" id="IPR011009">
    <property type="entry name" value="Kinase-like_dom_sf"/>
</dbReference>
<keyword evidence="8 21" id="KW-0732">Signal</keyword>
<evidence type="ECO:0000259" key="23">
    <source>
        <dbReference type="PROSITE" id="PS51392"/>
    </source>
</evidence>
<gene>
    <name evidence="24" type="ORF">CPELLU_LOCUS10121</name>
</gene>
<comment type="subcellular location">
    <subcellularLocation>
        <location evidence="2">Membrane</location>
        <topology evidence="2">Single-pass type I membrane protein</topology>
    </subcellularLocation>
</comment>
<evidence type="ECO:0000256" key="1">
    <source>
        <dbReference type="ARBA" id="ARBA00001946"/>
    </source>
</evidence>
<evidence type="ECO:0000256" key="15">
    <source>
        <dbReference type="ARBA" id="ARBA00023136"/>
    </source>
</evidence>
<keyword evidence="17" id="KW-0511">Multifunctional enzyme</keyword>
<dbReference type="FunFam" id="1.10.510.10:FF:000572">
    <property type="entry name" value="Serine/threonine-protein kinase/endoribonuclease IRE1"/>
    <property type="match status" value="1"/>
</dbReference>
<accession>A0A9N9HEJ2</accession>
<dbReference type="SMART" id="SM00220">
    <property type="entry name" value="S_TKc"/>
    <property type="match status" value="1"/>
</dbReference>
<dbReference type="CDD" id="cd13982">
    <property type="entry name" value="STKc_IRE1"/>
    <property type="match status" value="1"/>
</dbReference>
<evidence type="ECO:0000256" key="16">
    <source>
        <dbReference type="ARBA" id="ARBA00023180"/>
    </source>
</evidence>
<keyword evidence="9" id="KW-0547">Nucleotide-binding</keyword>
<dbReference type="InterPro" id="IPR000719">
    <property type="entry name" value="Prot_kinase_dom"/>
</dbReference>
<feature type="chain" id="PRO_5040358487" description="non-specific serine/threonine protein kinase" evidence="21">
    <location>
        <begin position="19"/>
        <end position="1053"/>
    </location>
</feature>
<keyword evidence="15" id="KW-0472">Membrane</keyword>
<sequence length="1053" mass="117807">MYISILVFLSLLFIFTHAKSKLDSQELVHFTPPHFSRLVSLVDALPPKLDLSPINLVLISTLDGNLHGVDRYTGHLLWSLEGAAEGSLIKTSTRPSTKQQNVSNNCDNDEVTFDLFPPDDNGQTIDDSQLSEVNADPEEEDPDLEITYIVEPNNDGILYMFSPKTGLQKFPQTVKQLVMNSPFRSVDGKVFIVGSKSTKFFAIDPATGKILQSFNSDDELDECPSTGSLPRDALYMGMNAYKISIFNERGKPKWNLTYTEYVPHSFDASIELLHNISPGSYISSTHNGEVLSTDSANGEPNWLQQFPSPAVGFFDVLASKELSSGLHIVRQSRPSIAYYKKEPSQLSAYIGNINGTLFVMSVENYPLIQYTPPPPGISPKKEVPEYEGSCHPGSSIYPKCLVGSHIIIPPEVPLIDPPPEGNYTRISGNSSKPQITTQVGISWAIIITVIFGIFYWNGRRGTALRPSLENRRRFNFSFKNKLMDFFKQNPQSDSLSTKPGGKKDPPKKNKKRGKSTAATKSTVVTKKSDVKDEKMNKLPSVKGVPPKELLPIVNDIIVLPTGSPNMDNSAVHATTDHVTSTVSTISTVSTTVNGELKLNSLVVTDIILGYGSHGTIVYKGSFDGRDVAVKRLLLDFYEIAYHEVSLLQESDDHPNVIRYYCKEQSDRFLYIALELCPASLHDLIERGSTFQHAHLLTSLHPSKILYQIVAGLHHLHSMKIVHRDIKPQNILIAPSKNKVTKDGVTQVATVRVLISDFGLCKKLDGESSSFHNTTNNAGGTIGWRAPELLSPPSPDGTNNGTEVWTSVDRLNDNSFTSSSSGSDHDNGQPRRVTKSIDIFSAGCLFYYVLTGGDHPFGDRYSREINILKGVYELSKLDGMGEEGIEAKDLIERMIERDPKKRPKSGTVMIHPYFWPPSKRLSFLQDASDRFEIEERDPPSPLLQRLEQGVGKVIGSDWHKRIDKVFIENLGKYRKYDGSKIRDLLRALRNKKHHYQDLPDQVKRALGPIPDGFLFYFTSRFPYLMLHVYYVIAEFENLRNESIFRHYFEIPGEM</sequence>
<evidence type="ECO:0000256" key="13">
    <source>
        <dbReference type="ARBA" id="ARBA00022842"/>
    </source>
</evidence>
<dbReference type="EMBL" id="CAJVQA010008178">
    <property type="protein sequence ID" value="CAG8667879.1"/>
    <property type="molecule type" value="Genomic_DNA"/>
</dbReference>
<evidence type="ECO:0000256" key="18">
    <source>
        <dbReference type="ARBA" id="ARBA00048659"/>
    </source>
</evidence>
<feature type="region of interest" description="Disordered" evidence="20">
    <location>
        <begin position="774"/>
        <end position="804"/>
    </location>
</feature>
<dbReference type="SUPFAM" id="SSF56112">
    <property type="entry name" value="Protein kinase-like (PK-like)"/>
    <property type="match status" value="1"/>
</dbReference>
<feature type="compositionally biased region" description="Polar residues" evidence="20">
    <location>
        <begin position="121"/>
        <end position="132"/>
    </location>
</feature>
<dbReference type="PROSITE" id="PS00108">
    <property type="entry name" value="PROTEIN_KINASE_ST"/>
    <property type="match status" value="1"/>
</dbReference>
<dbReference type="GO" id="GO:1990604">
    <property type="term" value="C:IRE1-TRAF2-ASK1 complex"/>
    <property type="evidence" value="ECO:0007669"/>
    <property type="project" value="TreeGrafter"/>
</dbReference>
<feature type="signal peptide" evidence="21">
    <location>
        <begin position="1"/>
        <end position="18"/>
    </location>
</feature>
<dbReference type="Pfam" id="PF00069">
    <property type="entry name" value="Pkinase"/>
    <property type="match status" value="1"/>
</dbReference>
<evidence type="ECO:0000313" key="24">
    <source>
        <dbReference type="EMBL" id="CAG8667879.1"/>
    </source>
</evidence>
<feature type="domain" description="Protein kinase" evidence="22">
    <location>
        <begin position="602"/>
        <end position="913"/>
    </location>
</feature>
<comment type="cofactor">
    <cofactor evidence="1">
        <name>Mg(2+)</name>
        <dbReference type="ChEBI" id="CHEBI:18420"/>
    </cofactor>
</comment>
<dbReference type="GO" id="GO:0004521">
    <property type="term" value="F:RNA endonuclease activity"/>
    <property type="evidence" value="ECO:0007669"/>
    <property type="project" value="InterPro"/>
</dbReference>
<dbReference type="Gene3D" id="1.10.510.10">
    <property type="entry name" value="Transferase(Phosphotransferase) domain 1"/>
    <property type="match status" value="1"/>
</dbReference>
<reference evidence="24" key="1">
    <citation type="submission" date="2021-06" db="EMBL/GenBank/DDBJ databases">
        <authorList>
            <person name="Kallberg Y."/>
            <person name="Tangrot J."/>
            <person name="Rosling A."/>
        </authorList>
    </citation>
    <scope>NUCLEOTIDE SEQUENCE</scope>
    <source>
        <strain evidence="24">FL966</strain>
    </source>
</reference>
<comment type="caution">
    <text evidence="24">The sequence shown here is derived from an EMBL/GenBank/DDBJ whole genome shotgun (WGS) entry which is preliminary data.</text>
</comment>
<evidence type="ECO:0000256" key="8">
    <source>
        <dbReference type="ARBA" id="ARBA00022729"/>
    </source>
</evidence>
<evidence type="ECO:0000259" key="22">
    <source>
        <dbReference type="PROSITE" id="PS50011"/>
    </source>
</evidence>
<feature type="compositionally biased region" description="Polar residues" evidence="20">
    <location>
        <begin position="795"/>
        <end position="804"/>
    </location>
</feature>
<evidence type="ECO:0000256" key="9">
    <source>
        <dbReference type="ARBA" id="ARBA00022741"/>
    </source>
</evidence>
<keyword evidence="13" id="KW-0460">Magnesium</keyword>
<dbReference type="GO" id="GO:0070059">
    <property type="term" value="P:intrinsic apoptotic signaling pathway in response to endoplasmic reticulum stress"/>
    <property type="evidence" value="ECO:0007669"/>
    <property type="project" value="TreeGrafter"/>
</dbReference>
<dbReference type="CDD" id="cd10422">
    <property type="entry name" value="RNase_Ire1"/>
    <property type="match status" value="1"/>
</dbReference>
<dbReference type="GO" id="GO:0004674">
    <property type="term" value="F:protein serine/threonine kinase activity"/>
    <property type="evidence" value="ECO:0007669"/>
    <property type="project" value="UniProtKB-KW"/>
</dbReference>
<evidence type="ECO:0000256" key="20">
    <source>
        <dbReference type="SAM" id="MobiDB-lite"/>
    </source>
</evidence>
<dbReference type="FunFam" id="1.20.1440.180:FF:000002">
    <property type="entry name" value="Serine/threonine-protein kinase/endoribonuclease IRE1"/>
    <property type="match status" value="1"/>
</dbReference>